<dbReference type="RefSeq" id="WP_101498333.1">
    <property type="nucleotide sequence ID" value="NZ_CP025583.1"/>
</dbReference>
<evidence type="ECO:0000313" key="3">
    <source>
        <dbReference type="Proteomes" id="UP000234882"/>
    </source>
</evidence>
<evidence type="ECO:0000313" key="2">
    <source>
        <dbReference type="EMBL" id="AUM72948.1"/>
    </source>
</evidence>
<dbReference type="Proteomes" id="UP000234882">
    <property type="component" value="Chromosome"/>
</dbReference>
<keyword evidence="3" id="KW-1185">Reference proteome</keyword>
<dbReference type="OrthoDB" id="7778068at2"/>
<evidence type="ECO:0000256" key="1">
    <source>
        <dbReference type="SAM" id="SignalP"/>
    </source>
</evidence>
<sequence length="80" mass="8361">MRVKGCWTPVPIALAIAMILLTGCAAEISDHAACPPIAPYSAEAQARAAWELDALPAGTVIEGMLVDYHVLRRQAAACTG</sequence>
<organism evidence="2 3">
    <name type="scientific">Paracoccus jeotgali</name>
    <dbReference type="NCBI Taxonomy" id="2065379"/>
    <lineage>
        <taxon>Bacteria</taxon>
        <taxon>Pseudomonadati</taxon>
        <taxon>Pseudomonadota</taxon>
        <taxon>Alphaproteobacteria</taxon>
        <taxon>Rhodobacterales</taxon>
        <taxon>Paracoccaceae</taxon>
        <taxon>Paracoccus</taxon>
    </lineage>
</organism>
<feature type="signal peptide" evidence="1">
    <location>
        <begin position="1"/>
        <end position="25"/>
    </location>
</feature>
<proteinExistence type="predicted"/>
<reference evidence="3" key="1">
    <citation type="submission" date="2017-12" db="EMBL/GenBank/DDBJ databases">
        <title>Genomic analysis of Paracoccus sp. CBA4604.</title>
        <authorList>
            <person name="Roh S.W."/>
            <person name="Kim J.Y."/>
            <person name="Kim J.S."/>
        </authorList>
    </citation>
    <scope>NUCLEOTIDE SEQUENCE [LARGE SCALE GENOMIC DNA]</scope>
    <source>
        <strain evidence="3">CBA4604</strain>
    </source>
</reference>
<dbReference type="PROSITE" id="PS51257">
    <property type="entry name" value="PROKAR_LIPOPROTEIN"/>
    <property type="match status" value="1"/>
</dbReference>
<name>A0A2K9MBE1_9RHOB</name>
<feature type="chain" id="PRO_5014785096" evidence="1">
    <location>
        <begin position="26"/>
        <end position="80"/>
    </location>
</feature>
<dbReference type="AlphaFoldDB" id="A0A2K9MBE1"/>
<dbReference type="KEGG" id="paru:CYR75_00280"/>
<gene>
    <name evidence="2" type="ORF">CYR75_00280</name>
</gene>
<dbReference type="EMBL" id="CP025583">
    <property type="protein sequence ID" value="AUM72948.1"/>
    <property type="molecule type" value="Genomic_DNA"/>
</dbReference>
<keyword evidence="1" id="KW-0732">Signal</keyword>
<protein>
    <submittedName>
        <fullName evidence="2">Uncharacterized protein</fullName>
    </submittedName>
</protein>
<accession>A0A2K9MBE1</accession>